<dbReference type="SMART" id="SM00369">
    <property type="entry name" value="LRR_TYP"/>
    <property type="match status" value="3"/>
</dbReference>
<dbReference type="InterPro" id="IPR032675">
    <property type="entry name" value="LRR_dom_sf"/>
</dbReference>
<sequence length="183" mass="20685">MLSKTVITSYSKFGLRNGLLLWKEDSEIFDLVGFDFATPIHPFFDPLNRRPVRNFINVTVVEIASQLSGNRLRGSIPPSLVHLQFLSYLDLSGNYLSGNLPPFQMESLKYMNLRGNKLHGPVPKSFLNLTSLQTLDLRNNCFDREIPREFGALQSLSHLDVSDNQLSGHIPPKLGNLAQLQYL</sequence>
<gene>
    <name evidence="7" type="ORF">CQW23_04320</name>
</gene>
<keyword evidence="5" id="KW-0472">Membrane</keyword>
<proteinExistence type="predicted"/>
<evidence type="ECO:0000256" key="3">
    <source>
        <dbReference type="ARBA" id="ARBA00022729"/>
    </source>
</evidence>
<keyword evidence="8" id="KW-1185">Reference proteome</keyword>
<evidence type="ECO:0000256" key="5">
    <source>
        <dbReference type="ARBA" id="ARBA00023136"/>
    </source>
</evidence>
<comment type="caution">
    <text evidence="7">The sequence shown here is derived from an EMBL/GenBank/DDBJ whole genome shotgun (WGS) entry which is preliminary data.</text>
</comment>
<dbReference type="PANTHER" id="PTHR48065">
    <property type="entry name" value="OS10G0469600 PROTEIN"/>
    <property type="match status" value="1"/>
</dbReference>
<dbReference type="PRINTS" id="PR00019">
    <property type="entry name" value="LEURICHRPT"/>
</dbReference>
<evidence type="ECO:0000256" key="2">
    <source>
        <dbReference type="ARBA" id="ARBA00022614"/>
    </source>
</evidence>
<dbReference type="OrthoDB" id="8731593at2759"/>
<reference evidence="7 8" key="1">
    <citation type="journal article" date="2017" name="Genome Biol.">
        <title>New reference genome sequences of hot pepper reveal the massive evolution of plant disease-resistance genes by retroduplication.</title>
        <authorList>
            <person name="Kim S."/>
            <person name="Park J."/>
            <person name="Yeom S.I."/>
            <person name="Kim Y.M."/>
            <person name="Seo E."/>
            <person name="Kim K.T."/>
            <person name="Kim M.S."/>
            <person name="Lee J.M."/>
            <person name="Cheong K."/>
            <person name="Shin H.S."/>
            <person name="Kim S.B."/>
            <person name="Han K."/>
            <person name="Lee J."/>
            <person name="Park M."/>
            <person name="Lee H.A."/>
            <person name="Lee H.Y."/>
            <person name="Lee Y."/>
            <person name="Oh S."/>
            <person name="Lee J.H."/>
            <person name="Choi E."/>
            <person name="Choi E."/>
            <person name="Lee S.E."/>
            <person name="Jeon J."/>
            <person name="Kim H."/>
            <person name="Choi G."/>
            <person name="Song H."/>
            <person name="Lee J."/>
            <person name="Lee S.C."/>
            <person name="Kwon J.K."/>
            <person name="Lee H.Y."/>
            <person name="Koo N."/>
            <person name="Hong Y."/>
            <person name="Kim R.W."/>
            <person name="Kang W.H."/>
            <person name="Huh J.H."/>
            <person name="Kang B.C."/>
            <person name="Yang T.J."/>
            <person name="Lee Y.H."/>
            <person name="Bennetzen J.L."/>
            <person name="Choi D."/>
        </authorList>
    </citation>
    <scope>NUCLEOTIDE SEQUENCE [LARGE SCALE GENOMIC DNA]</scope>
    <source>
        <strain evidence="8">cv. PBC81</strain>
    </source>
</reference>
<evidence type="ECO:0000256" key="6">
    <source>
        <dbReference type="ARBA" id="ARBA00023180"/>
    </source>
</evidence>
<dbReference type="Pfam" id="PF13855">
    <property type="entry name" value="LRR_8"/>
    <property type="match status" value="1"/>
</dbReference>
<evidence type="ECO:0000313" key="7">
    <source>
        <dbReference type="EMBL" id="PHT55834.1"/>
    </source>
</evidence>
<dbReference type="EMBL" id="MLFT02000002">
    <property type="protein sequence ID" value="PHT55834.1"/>
    <property type="molecule type" value="Genomic_DNA"/>
</dbReference>
<protein>
    <recommendedName>
        <fullName evidence="9">LRR receptor-like serine/threonine-protein kinase</fullName>
    </recommendedName>
</protein>
<dbReference type="STRING" id="33114.A0A2G2XEC1"/>
<name>A0A2G2XEC1_CAPBA</name>
<dbReference type="GO" id="GO:0051707">
    <property type="term" value="P:response to other organism"/>
    <property type="evidence" value="ECO:0007669"/>
    <property type="project" value="UniProtKB-ARBA"/>
</dbReference>
<dbReference type="GO" id="GO:0016020">
    <property type="term" value="C:membrane"/>
    <property type="evidence" value="ECO:0007669"/>
    <property type="project" value="UniProtKB-SubCell"/>
</dbReference>
<organism evidence="7 8">
    <name type="scientific">Capsicum baccatum</name>
    <name type="common">Peruvian pepper</name>
    <dbReference type="NCBI Taxonomy" id="33114"/>
    <lineage>
        <taxon>Eukaryota</taxon>
        <taxon>Viridiplantae</taxon>
        <taxon>Streptophyta</taxon>
        <taxon>Embryophyta</taxon>
        <taxon>Tracheophyta</taxon>
        <taxon>Spermatophyta</taxon>
        <taxon>Magnoliopsida</taxon>
        <taxon>eudicotyledons</taxon>
        <taxon>Gunneridae</taxon>
        <taxon>Pentapetalae</taxon>
        <taxon>asterids</taxon>
        <taxon>lamiids</taxon>
        <taxon>Solanales</taxon>
        <taxon>Solanaceae</taxon>
        <taxon>Solanoideae</taxon>
        <taxon>Capsiceae</taxon>
        <taxon>Capsicum</taxon>
    </lineage>
</organism>
<comment type="subcellular location">
    <subcellularLocation>
        <location evidence="1">Membrane</location>
    </subcellularLocation>
</comment>
<dbReference type="Pfam" id="PF00560">
    <property type="entry name" value="LRR_1"/>
    <property type="match status" value="3"/>
</dbReference>
<keyword evidence="2" id="KW-0433">Leucine-rich repeat</keyword>
<evidence type="ECO:0008006" key="9">
    <source>
        <dbReference type="Google" id="ProtNLM"/>
    </source>
</evidence>
<keyword evidence="4" id="KW-0677">Repeat</keyword>
<keyword evidence="3" id="KW-0732">Signal</keyword>
<dbReference type="SUPFAM" id="SSF52058">
    <property type="entry name" value="L domain-like"/>
    <property type="match status" value="1"/>
</dbReference>
<dbReference type="Gene3D" id="3.80.10.10">
    <property type="entry name" value="Ribonuclease Inhibitor"/>
    <property type="match status" value="1"/>
</dbReference>
<evidence type="ECO:0000256" key="1">
    <source>
        <dbReference type="ARBA" id="ARBA00004370"/>
    </source>
</evidence>
<dbReference type="FunFam" id="3.80.10.10:FF:000041">
    <property type="entry name" value="LRR receptor-like serine/threonine-protein kinase ERECTA"/>
    <property type="match status" value="1"/>
</dbReference>
<dbReference type="InterPro" id="IPR001611">
    <property type="entry name" value="Leu-rich_rpt"/>
</dbReference>
<dbReference type="AlphaFoldDB" id="A0A2G2XEC1"/>
<keyword evidence="6" id="KW-0325">Glycoprotein</keyword>
<dbReference type="GO" id="GO:0006952">
    <property type="term" value="P:defense response"/>
    <property type="evidence" value="ECO:0007669"/>
    <property type="project" value="UniProtKB-ARBA"/>
</dbReference>
<accession>A0A2G2XEC1</accession>
<dbReference type="Proteomes" id="UP000224567">
    <property type="component" value="Unassembled WGS sequence"/>
</dbReference>
<evidence type="ECO:0000313" key="8">
    <source>
        <dbReference type="Proteomes" id="UP000224567"/>
    </source>
</evidence>
<reference evidence="8" key="2">
    <citation type="journal article" date="2017" name="J. Anim. Genet.">
        <title>Multiple reference genome sequences of hot pepper reveal the massive evolution of plant disease resistance genes by retroduplication.</title>
        <authorList>
            <person name="Kim S."/>
            <person name="Park J."/>
            <person name="Yeom S.-I."/>
            <person name="Kim Y.-M."/>
            <person name="Seo E."/>
            <person name="Kim K.-T."/>
            <person name="Kim M.-S."/>
            <person name="Lee J.M."/>
            <person name="Cheong K."/>
            <person name="Shin H.-S."/>
            <person name="Kim S.-B."/>
            <person name="Han K."/>
            <person name="Lee J."/>
            <person name="Park M."/>
            <person name="Lee H.-A."/>
            <person name="Lee H.-Y."/>
            <person name="Lee Y."/>
            <person name="Oh S."/>
            <person name="Lee J.H."/>
            <person name="Choi E."/>
            <person name="Choi E."/>
            <person name="Lee S.E."/>
            <person name="Jeon J."/>
            <person name="Kim H."/>
            <person name="Choi G."/>
            <person name="Song H."/>
            <person name="Lee J."/>
            <person name="Lee S.-C."/>
            <person name="Kwon J.-K."/>
            <person name="Lee H.-Y."/>
            <person name="Koo N."/>
            <person name="Hong Y."/>
            <person name="Kim R.W."/>
            <person name="Kang W.-H."/>
            <person name="Huh J.H."/>
            <person name="Kang B.-C."/>
            <person name="Yang T.-J."/>
            <person name="Lee Y.-H."/>
            <person name="Bennetzen J.L."/>
            <person name="Choi D."/>
        </authorList>
    </citation>
    <scope>NUCLEOTIDE SEQUENCE [LARGE SCALE GENOMIC DNA]</scope>
    <source>
        <strain evidence="8">cv. PBC81</strain>
    </source>
</reference>
<dbReference type="InterPro" id="IPR003591">
    <property type="entry name" value="Leu-rich_rpt_typical-subtyp"/>
</dbReference>
<evidence type="ECO:0000256" key="4">
    <source>
        <dbReference type="ARBA" id="ARBA00022737"/>
    </source>
</evidence>